<comment type="caution">
    <text evidence="2">The sequence shown here is derived from an EMBL/GenBank/DDBJ whole genome shotgun (WGS) entry which is preliminary data.</text>
</comment>
<dbReference type="HOGENOM" id="CLU_402365_0_0_1"/>
<gene>
    <name evidence="2" type="ORF">BN7_2751</name>
</gene>
<dbReference type="EMBL" id="CAIF01000070">
    <property type="protein sequence ID" value="CCH43204.1"/>
    <property type="molecule type" value="Genomic_DNA"/>
</dbReference>
<sequence length="633" mass="73449">MSERSPKRRRVDSLDQYNGAKTTILSLPDECLREVTKNLTQKDTLSLLYSHSHFQNACKARLYKRIIITEGTHSTYATQLANNNKLTLLDGWGAINRFFNKIYTSQRLLIEPEGAKFVEEIITMDSLYSPGALNDESKSSDLKSKIETLKNHWPIVMNSFVRLKYIHGYKLSFEKLVQLNSNITSNLRELSIGMNEELLLGSSQNYDIQLPKLKVLKLNFLREVTKQDARPFRIEYCTTLAKMLTINGSADNSTLERLEINAYLTGFENGNSRATHFLAPYCSNGLDVESDYPEEDVDSDIGLEMDGEKDLDDDVFNKTSKQFEVHYLTGVSKALNEYKKQPRKNRKFSRRKANSEDYEKFLGNVRFKYSDNSFPFPPNEILSLLLQGLADNNIRLLNVKSFGVANMNFDKRSLFLGSPLLKNLEKVLPNINDLETLDFRNVTHEAYIVDRYGSVSPEEEEAFKYDHTPSFLIHFIYGNKKKFEKLKKLVYFVTPNVDAGDPYRNHCHTNHYAKLYEQLKEFTVKSPNLEELVVFGPVRTQLRHFYRCLYQSSAKNTLMKLTYHQTELISKLSSKIINARIFRKFIKHSNLKVLEEYHTGCSQKLTEHFNLTTRLENYDNNESLRIHTVWVYI</sequence>
<evidence type="ECO:0000313" key="2">
    <source>
        <dbReference type="EMBL" id="CCH43204.1"/>
    </source>
</evidence>
<organism evidence="2 3">
    <name type="scientific">Wickerhamomyces ciferrii (strain ATCC 14091 / BCRC 22168 / CBS 111 / JCM 3599 / NBRC 0793 / NRRL Y-1031 F-60-10)</name>
    <name type="common">Yeast</name>
    <name type="synonym">Pichia ciferrii</name>
    <dbReference type="NCBI Taxonomy" id="1206466"/>
    <lineage>
        <taxon>Eukaryota</taxon>
        <taxon>Fungi</taxon>
        <taxon>Dikarya</taxon>
        <taxon>Ascomycota</taxon>
        <taxon>Saccharomycotina</taxon>
        <taxon>Saccharomycetes</taxon>
        <taxon>Phaffomycetales</taxon>
        <taxon>Wickerhamomycetaceae</taxon>
        <taxon>Wickerhamomyces</taxon>
    </lineage>
</organism>
<dbReference type="InterPro" id="IPR001810">
    <property type="entry name" value="F-box_dom"/>
</dbReference>
<name>K0KP91_WICCF</name>
<keyword evidence="3" id="KW-1185">Reference proteome</keyword>
<evidence type="ECO:0000259" key="1">
    <source>
        <dbReference type="PROSITE" id="PS50181"/>
    </source>
</evidence>
<dbReference type="InParanoid" id="K0KP91"/>
<dbReference type="PROSITE" id="PS50181">
    <property type="entry name" value="FBOX"/>
    <property type="match status" value="1"/>
</dbReference>
<feature type="domain" description="F-box" evidence="1">
    <location>
        <begin position="21"/>
        <end position="66"/>
    </location>
</feature>
<accession>K0KP91</accession>
<reference evidence="2 3" key="1">
    <citation type="journal article" date="2012" name="Eukaryot. Cell">
        <title>Draft genome sequence of Wickerhamomyces ciferrii NRRL Y-1031 F-60-10.</title>
        <authorList>
            <person name="Schneider J."/>
            <person name="Andrea H."/>
            <person name="Blom J."/>
            <person name="Jaenicke S."/>
            <person name="Ruckert C."/>
            <person name="Schorsch C."/>
            <person name="Szczepanowski R."/>
            <person name="Farwick M."/>
            <person name="Goesmann A."/>
            <person name="Puhler A."/>
            <person name="Schaffer S."/>
            <person name="Tauch A."/>
            <person name="Kohler T."/>
            <person name="Brinkrolf K."/>
        </authorList>
    </citation>
    <scope>NUCLEOTIDE SEQUENCE [LARGE SCALE GENOMIC DNA]</scope>
    <source>
        <strain evidence="3">ATCC 14091 / BCRC 22168 / CBS 111 / JCM 3599 / NBRC 0793 / NRRL Y-1031 F-60-10</strain>
    </source>
</reference>
<dbReference type="AlphaFoldDB" id="K0KP91"/>
<evidence type="ECO:0000313" key="3">
    <source>
        <dbReference type="Proteomes" id="UP000009328"/>
    </source>
</evidence>
<dbReference type="Proteomes" id="UP000009328">
    <property type="component" value="Unassembled WGS sequence"/>
</dbReference>
<proteinExistence type="predicted"/>
<protein>
    <recommendedName>
        <fullName evidence="1">F-box domain-containing protein</fullName>
    </recommendedName>
</protein>